<feature type="domain" description="UvrD-like helicase C-terminal" evidence="16">
    <location>
        <begin position="513"/>
        <end position="803"/>
    </location>
</feature>
<dbReference type="GO" id="GO:0005829">
    <property type="term" value="C:cytosol"/>
    <property type="evidence" value="ECO:0007669"/>
    <property type="project" value="TreeGrafter"/>
</dbReference>
<evidence type="ECO:0000256" key="7">
    <source>
        <dbReference type="ARBA" id="ARBA00022840"/>
    </source>
</evidence>
<dbReference type="RefSeq" id="WP_194563484.1">
    <property type="nucleotide sequence ID" value="NZ_JADKPV010000007.1"/>
</dbReference>
<evidence type="ECO:0000313" key="17">
    <source>
        <dbReference type="EMBL" id="MBF4501998.1"/>
    </source>
</evidence>
<keyword evidence="2 13" id="KW-0547">Nucleotide-binding</keyword>
<name>A0A8J7GMY1_9BACL</name>
<dbReference type="InterPro" id="IPR038726">
    <property type="entry name" value="PDDEXK_AddAB-type"/>
</dbReference>
<dbReference type="Gene3D" id="3.90.320.10">
    <property type="match status" value="1"/>
</dbReference>
<organism evidence="17 18">
    <name type="scientific">Savagea serpentis</name>
    <dbReference type="NCBI Taxonomy" id="2785297"/>
    <lineage>
        <taxon>Bacteria</taxon>
        <taxon>Bacillati</taxon>
        <taxon>Bacillota</taxon>
        <taxon>Bacilli</taxon>
        <taxon>Bacillales</taxon>
        <taxon>Caryophanaceae</taxon>
        <taxon>Savagea</taxon>
    </lineage>
</organism>
<evidence type="ECO:0000256" key="6">
    <source>
        <dbReference type="ARBA" id="ARBA00022839"/>
    </source>
</evidence>
<dbReference type="InterPro" id="IPR014152">
    <property type="entry name" value="AddA"/>
</dbReference>
<evidence type="ECO:0000256" key="13">
    <source>
        <dbReference type="HAMAP-Rule" id="MF_01451"/>
    </source>
</evidence>
<dbReference type="Pfam" id="PF13361">
    <property type="entry name" value="UvrD_C"/>
    <property type="match status" value="1"/>
</dbReference>
<proteinExistence type="inferred from homology"/>
<dbReference type="FunFam" id="3.40.50.300:FF:001236">
    <property type="entry name" value="ATP-dependent helicase/nuclease subunit A"/>
    <property type="match status" value="1"/>
</dbReference>
<comment type="caution">
    <text evidence="17">The sequence shown here is derived from an EMBL/GenBank/DDBJ whole genome shotgun (WGS) entry which is preliminary data.</text>
</comment>
<evidence type="ECO:0000256" key="9">
    <source>
        <dbReference type="ARBA" id="ARBA00023204"/>
    </source>
</evidence>
<comment type="function">
    <text evidence="13">The heterodimer acts as both an ATP-dependent DNA helicase and an ATP-dependent, dual-direction single-stranded exonuclease. Recognizes the chi site generating a DNA molecule suitable for the initiation of homologous recombination. The AddA nuclease domain is required for chi fragment generation; this subunit has the helicase and 3' -&gt; 5' nuclease activities.</text>
</comment>
<keyword evidence="1 13" id="KW-0540">Nuclease</keyword>
<dbReference type="HAMAP" id="MF_01451">
    <property type="entry name" value="AddA"/>
    <property type="match status" value="1"/>
</dbReference>
<accession>A0A8J7GMY1</accession>
<dbReference type="InterPro" id="IPR014017">
    <property type="entry name" value="DNA_helicase_UvrD-like_C"/>
</dbReference>
<keyword evidence="7 13" id="KW-0067">ATP-binding</keyword>
<evidence type="ECO:0000256" key="1">
    <source>
        <dbReference type="ARBA" id="ARBA00022722"/>
    </source>
</evidence>
<evidence type="ECO:0000256" key="3">
    <source>
        <dbReference type="ARBA" id="ARBA00022763"/>
    </source>
</evidence>
<comment type="subunit">
    <text evidence="13">Heterodimer of AddA and AddB/RexB.</text>
</comment>
<dbReference type="CDD" id="cd17932">
    <property type="entry name" value="DEXQc_UvrD"/>
    <property type="match status" value="1"/>
</dbReference>
<dbReference type="InterPro" id="IPR014016">
    <property type="entry name" value="UvrD-like_ATP-bd"/>
</dbReference>
<comment type="catalytic activity">
    <reaction evidence="12 13">
        <text>ATP + H2O = ADP + phosphate + H(+)</text>
        <dbReference type="Rhea" id="RHEA:13065"/>
        <dbReference type="ChEBI" id="CHEBI:15377"/>
        <dbReference type="ChEBI" id="CHEBI:15378"/>
        <dbReference type="ChEBI" id="CHEBI:30616"/>
        <dbReference type="ChEBI" id="CHEBI:43474"/>
        <dbReference type="ChEBI" id="CHEBI:456216"/>
        <dbReference type="EC" id="5.6.2.4"/>
    </reaction>
</comment>
<feature type="binding site" evidence="14">
    <location>
        <begin position="30"/>
        <end position="37"/>
    </location>
    <ligand>
        <name>ATP</name>
        <dbReference type="ChEBI" id="CHEBI:30616"/>
    </ligand>
</feature>
<dbReference type="PANTHER" id="PTHR11070:SF48">
    <property type="entry name" value="ATP-DEPENDENT HELICASE_NUCLEASE SUBUNIT A"/>
    <property type="match status" value="1"/>
</dbReference>
<evidence type="ECO:0000256" key="5">
    <source>
        <dbReference type="ARBA" id="ARBA00022806"/>
    </source>
</evidence>
<dbReference type="NCBIfam" id="TIGR02785">
    <property type="entry name" value="addA_Gpos"/>
    <property type="match status" value="1"/>
</dbReference>
<feature type="domain" description="UvrD-like helicase ATP-binding" evidence="15">
    <location>
        <begin position="9"/>
        <end position="485"/>
    </location>
</feature>
<evidence type="ECO:0000256" key="10">
    <source>
        <dbReference type="ARBA" id="ARBA00023235"/>
    </source>
</evidence>
<evidence type="ECO:0000256" key="12">
    <source>
        <dbReference type="ARBA" id="ARBA00048988"/>
    </source>
</evidence>
<dbReference type="SUPFAM" id="SSF52540">
    <property type="entry name" value="P-loop containing nucleoside triphosphate hydrolases"/>
    <property type="match status" value="1"/>
</dbReference>
<comment type="cofactor">
    <cofactor evidence="13">
        <name>Mg(2+)</name>
        <dbReference type="ChEBI" id="CHEBI:18420"/>
    </cofactor>
</comment>
<dbReference type="EC" id="5.6.2.4" evidence="13"/>
<keyword evidence="10 13" id="KW-0413">Isomerase</keyword>
<dbReference type="PANTHER" id="PTHR11070">
    <property type="entry name" value="UVRD / RECB / PCRA DNA HELICASE FAMILY MEMBER"/>
    <property type="match status" value="1"/>
</dbReference>
<reference evidence="17" key="1">
    <citation type="submission" date="2020-11" db="EMBL/GenBank/DDBJ databases">
        <title>Multidrug resistant novel bacterium Savagea serpentis sp. nov., isolated from the scats of a vine snake (Ahaetulla nasuta).</title>
        <authorList>
            <person name="Venkata Ramana V."/>
            <person name="Vikas Patil S."/>
            <person name="Yogita Lugani V."/>
        </authorList>
    </citation>
    <scope>NUCLEOTIDE SEQUENCE</scope>
    <source>
        <strain evidence="17">SN6</strain>
    </source>
</reference>
<dbReference type="GO" id="GO:0033202">
    <property type="term" value="C:DNA helicase complex"/>
    <property type="evidence" value="ECO:0007669"/>
    <property type="project" value="TreeGrafter"/>
</dbReference>
<dbReference type="GO" id="GO:0000724">
    <property type="term" value="P:double-strand break repair via homologous recombination"/>
    <property type="evidence" value="ECO:0007669"/>
    <property type="project" value="UniProtKB-UniRule"/>
</dbReference>
<comment type="similarity">
    <text evidence="13">Belongs to the helicase family. AddA subfamily.</text>
</comment>
<keyword evidence="9 13" id="KW-0234">DNA repair</keyword>
<dbReference type="GO" id="GO:0008408">
    <property type="term" value="F:3'-5' exonuclease activity"/>
    <property type="evidence" value="ECO:0007669"/>
    <property type="project" value="UniProtKB-UniRule"/>
</dbReference>
<keyword evidence="8 13" id="KW-0238">DNA-binding</keyword>
<keyword evidence="18" id="KW-1185">Reference proteome</keyword>
<dbReference type="InterPro" id="IPR011335">
    <property type="entry name" value="Restrct_endonuc-II-like"/>
</dbReference>
<dbReference type="GO" id="GO:0043138">
    <property type="term" value="F:3'-5' DNA helicase activity"/>
    <property type="evidence" value="ECO:0007669"/>
    <property type="project" value="UniProtKB-UniRule"/>
</dbReference>
<dbReference type="InterPro" id="IPR011604">
    <property type="entry name" value="PDDEXK-like_dom_sf"/>
</dbReference>
<dbReference type="AlphaFoldDB" id="A0A8J7GMY1"/>
<evidence type="ECO:0000259" key="16">
    <source>
        <dbReference type="PROSITE" id="PS51217"/>
    </source>
</evidence>
<dbReference type="EMBL" id="JADKPV010000007">
    <property type="protein sequence ID" value="MBF4501998.1"/>
    <property type="molecule type" value="Genomic_DNA"/>
</dbReference>
<dbReference type="GO" id="GO:0003690">
    <property type="term" value="F:double-stranded DNA binding"/>
    <property type="evidence" value="ECO:0007669"/>
    <property type="project" value="UniProtKB-UniRule"/>
</dbReference>
<dbReference type="EC" id="3.1.-.-" evidence="13"/>
<evidence type="ECO:0000256" key="4">
    <source>
        <dbReference type="ARBA" id="ARBA00022801"/>
    </source>
</evidence>
<dbReference type="PROSITE" id="PS51198">
    <property type="entry name" value="UVRD_HELICASE_ATP_BIND"/>
    <property type="match status" value="1"/>
</dbReference>
<dbReference type="PROSITE" id="PS51217">
    <property type="entry name" value="UVRD_HELICASE_CTER"/>
    <property type="match status" value="1"/>
</dbReference>
<comment type="catalytic activity">
    <reaction evidence="11 13">
        <text>Couples ATP hydrolysis with the unwinding of duplex DNA by translocating in the 3'-5' direction.</text>
        <dbReference type="EC" id="5.6.2.4"/>
    </reaction>
</comment>
<keyword evidence="4 13" id="KW-0378">Hydrolase</keyword>
<evidence type="ECO:0000256" key="11">
    <source>
        <dbReference type="ARBA" id="ARBA00034617"/>
    </source>
</evidence>
<evidence type="ECO:0000256" key="8">
    <source>
        <dbReference type="ARBA" id="ARBA00023125"/>
    </source>
</evidence>
<keyword evidence="6 13" id="KW-0269">Exonuclease</keyword>
<dbReference type="InterPro" id="IPR000212">
    <property type="entry name" value="DNA_helicase_UvrD/REP"/>
</dbReference>
<protein>
    <recommendedName>
        <fullName evidence="13">ATP-dependent helicase/nuclease subunit A</fullName>
        <ecNumber evidence="13">3.1.-.-</ecNumber>
        <ecNumber evidence="13">5.6.2.4</ecNumber>
    </recommendedName>
    <alternativeName>
        <fullName evidence="13">ATP-dependent helicase/nuclease AddA</fullName>
    </alternativeName>
    <alternativeName>
        <fullName evidence="13">DNA 3'-5' helicase AddA</fullName>
    </alternativeName>
</protein>
<dbReference type="Pfam" id="PF12705">
    <property type="entry name" value="PDDEXK_1"/>
    <property type="match status" value="1"/>
</dbReference>
<evidence type="ECO:0000313" key="18">
    <source>
        <dbReference type="Proteomes" id="UP000622653"/>
    </source>
</evidence>
<dbReference type="Proteomes" id="UP000622653">
    <property type="component" value="Unassembled WGS sequence"/>
</dbReference>
<dbReference type="Pfam" id="PF00580">
    <property type="entry name" value="UvrD-helicase"/>
    <property type="match status" value="1"/>
</dbReference>
<dbReference type="InterPro" id="IPR027417">
    <property type="entry name" value="P-loop_NTPase"/>
</dbReference>
<keyword evidence="3 13" id="KW-0227">DNA damage</keyword>
<dbReference type="SUPFAM" id="SSF52980">
    <property type="entry name" value="Restriction endonuclease-like"/>
    <property type="match status" value="1"/>
</dbReference>
<dbReference type="GO" id="GO:0005524">
    <property type="term" value="F:ATP binding"/>
    <property type="evidence" value="ECO:0007669"/>
    <property type="project" value="UniProtKB-UniRule"/>
</dbReference>
<evidence type="ECO:0000256" key="2">
    <source>
        <dbReference type="ARBA" id="ARBA00022741"/>
    </source>
</evidence>
<evidence type="ECO:0000259" key="15">
    <source>
        <dbReference type="PROSITE" id="PS51198"/>
    </source>
</evidence>
<gene>
    <name evidence="13 17" type="primary">addA</name>
    <name evidence="17" type="ORF">IRY55_11580</name>
</gene>
<keyword evidence="5 13" id="KW-0347">Helicase</keyword>
<dbReference type="Gene3D" id="3.40.50.300">
    <property type="entry name" value="P-loop containing nucleotide triphosphate hydrolases"/>
    <property type="match status" value="4"/>
</dbReference>
<sequence>MIPEKPQTTTFTDAQWEAIWHTGSDVLVAAAAGSGKTRVLITRLIEKVIAKKNPIDVDELLVVTFTNAAAAEMRQRMASALEEELQRQPNNERLRKQLTLLNKAHISTMHSFCLHVVKQYAYMLDIDPAFRIADTMEAALLREDVLSEVLEQLYSEEETVQLTYALVDSFSSDRSDIDIETLIEQLYNYAAVDPDPVGWLRTLPILYAIGEEVTIEQLPITSIVFDSLDATLQEVNMQYEAIRNLAEQPDGPNAFLKTVEADEKIVGAFAEALKRRDWQAMYESVTSVQFPRATSIKKDSCDPHLAEMVKQLRKEAKETIEALRNRYFVRPPARLVEEMRQMHPLIEHLAAVTERFYEAYQEAKRERAIVDFADLEHYAYAILTTEENGMRKPSEIAELYQEKFEEVLVDEYQDTNLLQEAIIQLVKRNSEGHGNLFMVGDVKQSIYRFRLAEPQLFLQKYARFTKESKDGHGTKIDLNANFRSRPEILQATNFIFSQLMGADVGEIVYDDDASLKYGARYEALHAPVNLHLITDSEEEQMIDVLKEEMKPEHLEARAIIQQIEKLMREGAEVTDAFTDEKRPMEYRDIVILFRSMTWANTFAEEFKRANIPLYVELRDGYFDAIEVQVMMSILQVVDNSYQDIPLASTLRAPFFDFTNDELSDIRKTVRSDTFFEAVQQYTQEGHAKSEALLEKLNRFFYLLKRWKNIAQHGSVTELIAAILEDTYYYEYVGALPNGKQRQANIRALQNRARSYEQTSYRGLFRFLRFIERMRSRGEDLSVAKHVTDRDNVVRLMTIHASKGLEFPYVFVAGLGRTFNERDLREKYLFDQQYGIAVKAIDPKLRAIYTSLPFNALTEKKKLELRAEEMRILYVAMTRAKEHLHLVGSVKNFETATYSWQQVAQLSEEQLLPSYVRSNASNYLDWLGPALVRHEQFPLEERICTPLINDSQWQFTMWEAHTLLPREQEDRMAETSQEEAVEVPSDFNDWLNQEYVAVAATETPSKQSVTGLKRLTMLEQFDEEQLFRQQPSEEQKEWTYERPSFMQEERKLSGAEKGTAVHALMEHLNFQETYDAEKLQSFIAHLVHRQLLTTEEAQALNVDSLVKQLPVIQQKLSLARTIWNEVPFTYSYEVNGEATLLQGIIDCLYEDEQGELHIVDYKTDRVMYNRTWEEARAELMKRYTFQLQTYKSSVEQITKRPVAHCFIFSFDLNEWIKLV</sequence>
<evidence type="ECO:0000256" key="14">
    <source>
        <dbReference type="PROSITE-ProRule" id="PRU00560"/>
    </source>
</evidence>